<feature type="compositionally biased region" description="Acidic residues" evidence="1">
    <location>
        <begin position="329"/>
        <end position="340"/>
    </location>
</feature>
<dbReference type="OrthoDB" id="1938144at2759"/>
<proteinExistence type="predicted"/>
<comment type="caution">
    <text evidence="2">The sequence shown here is derived from an EMBL/GenBank/DDBJ whole genome shotgun (WGS) entry which is preliminary data.</text>
</comment>
<reference evidence="2 3" key="1">
    <citation type="journal article" date="2018" name="Cell">
        <title>The Chara Genome: Secondary Complexity and Implications for Plant Terrestrialization.</title>
        <authorList>
            <person name="Nishiyama T."/>
            <person name="Sakayama H."/>
            <person name="Vries J.D."/>
            <person name="Buschmann H."/>
            <person name="Saint-Marcoux D."/>
            <person name="Ullrich K.K."/>
            <person name="Haas F.B."/>
            <person name="Vanderstraeten L."/>
            <person name="Becker D."/>
            <person name="Lang D."/>
            <person name="Vosolsobe S."/>
            <person name="Rombauts S."/>
            <person name="Wilhelmsson P.K.I."/>
            <person name="Janitza P."/>
            <person name="Kern R."/>
            <person name="Heyl A."/>
            <person name="Rumpler F."/>
            <person name="Villalobos L.I.A.C."/>
            <person name="Clay J.M."/>
            <person name="Skokan R."/>
            <person name="Toyoda A."/>
            <person name="Suzuki Y."/>
            <person name="Kagoshima H."/>
            <person name="Schijlen E."/>
            <person name="Tajeshwar N."/>
            <person name="Catarino B."/>
            <person name="Hetherington A.J."/>
            <person name="Saltykova A."/>
            <person name="Bonnot C."/>
            <person name="Breuninger H."/>
            <person name="Symeonidi A."/>
            <person name="Radhakrishnan G.V."/>
            <person name="Van Nieuwerburgh F."/>
            <person name="Deforce D."/>
            <person name="Chang C."/>
            <person name="Karol K.G."/>
            <person name="Hedrich R."/>
            <person name="Ulvskov P."/>
            <person name="Glockner G."/>
            <person name="Delwiche C.F."/>
            <person name="Petrasek J."/>
            <person name="Van de Peer Y."/>
            <person name="Friml J."/>
            <person name="Beilby M."/>
            <person name="Dolan L."/>
            <person name="Kohara Y."/>
            <person name="Sugano S."/>
            <person name="Fujiyama A."/>
            <person name="Delaux P.-M."/>
            <person name="Quint M."/>
            <person name="TheiBen G."/>
            <person name="Hagemann M."/>
            <person name="Harholt J."/>
            <person name="Dunand C."/>
            <person name="Zachgo S."/>
            <person name="Langdale J."/>
            <person name="Maumus F."/>
            <person name="Straeten D.V.D."/>
            <person name="Gould S.B."/>
            <person name="Rensing S.A."/>
        </authorList>
    </citation>
    <scope>NUCLEOTIDE SEQUENCE [LARGE SCALE GENOMIC DNA]</scope>
    <source>
        <strain evidence="2 3">S276</strain>
    </source>
</reference>
<accession>A0A388KAJ9</accession>
<dbReference type="STRING" id="69332.A0A388KAJ9"/>
<feature type="compositionally biased region" description="Acidic residues" evidence="1">
    <location>
        <begin position="298"/>
        <end position="321"/>
    </location>
</feature>
<organism evidence="2 3">
    <name type="scientific">Chara braunii</name>
    <name type="common">Braun's stonewort</name>
    <dbReference type="NCBI Taxonomy" id="69332"/>
    <lineage>
        <taxon>Eukaryota</taxon>
        <taxon>Viridiplantae</taxon>
        <taxon>Streptophyta</taxon>
        <taxon>Charophyceae</taxon>
        <taxon>Charales</taxon>
        <taxon>Characeae</taxon>
        <taxon>Chara</taxon>
    </lineage>
</organism>
<feature type="region of interest" description="Disordered" evidence="1">
    <location>
        <begin position="273"/>
        <end position="377"/>
    </location>
</feature>
<dbReference type="Gramene" id="GBG67047">
    <property type="protein sequence ID" value="GBG67047"/>
    <property type="gene ID" value="CBR_g78828"/>
</dbReference>
<dbReference type="Proteomes" id="UP000265515">
    <property type="component" value="Unassembled WGS sequence"/>
</dbReference>
<dbReference type="EMBL" id="BFEA01000082">
    <property type="protein sequence ID" value="GBG67047.1"/>
    <property type="molecule type" value="Genomic_DNA"/>
</dbReference>
<evidence type="ECO:0000256" key="1">
    <source>
        <dbReference type="SAM" id="MobiDB-lite"/>
    </source>
</evidence>
<feature type="compositionally biased region" description="Basic and acidic residues" evidence="1">
    <location>
        <begin position="273"/>
        <end position="297"/>
    </location>
</feature>
<keyword evidence="3" id="KW-1185">Reference proteome</keyword>
<protein>
    <recommendedName>
        <fullName evidence="4">CCHC-type domain-containing protein</fullName>
    </recommendedName>
</protein>
<evidence type="ECO:0000313" key="3">
    <source>
        <dbReference type="Proteomes" id="UP000265515"/>
    </source>
</evidence>
<sequence length="377" mass="42425">MVEKKLREDSGTTSTKLKKWFDKAVKTHVSYSKCLRARTSVLRTLNGALEKGFSDLRRYCSLQGASQEAYEIIWTDAHKRHQSWLVEFLNGKVLCTCRFWGDKHRPCIYAAAAITERNEDIAWYVDAFYTTSALQASYEGVVFPTCFGNTRTPMDSEETVLPLATKRQKGRPSSGSRIKSCLENERVSQPRANKQKCSLCGLTGHNARKCSTPRPTGGVRPGDVAVATNVMPARDGPNRMHTYKHFGDEHDHLGVFNSHAVDDFEVYVTEAHEHEGLSDEDNVHGEEHETDKGVGKDDGEEGDDEDESEDMDGDDGEELDKDDNNVEGREDDENEEEEEKEQIKDSNEDADGEGEDNDNKDGQDEKDEEGDKENMKD</sequence>
<gene>
    <name evidence="2" type="ORF">CBR_g78828</name>
</gene>
<evidence type="ECO:0000313" key="2">
    <source>
        <dbReference type="EMBL" id="GBG67047.1"/>
    </source>
</evidence>
<name>A0A388KAJ9_CHABU</name>
<evidence type="ECO:0008006" key="4">
    <source>
        <dbReference type="Google" id="ProtNLM"/>
    </source>
</evidence>
<dbReference type="AlphaFoldDB" id="A0A388KAJ9"/>